<dbReference type="RefSeq" id="WP_118889348.1">
    <property type="nucleotide sequence ID" value="NZ_JAMAWL010000004.1"/>
</dbReference>
<feature type="domain" description="HTH marR-type" evidence="4">
    <location>
        <begin position="6"/>
        <end position="133"/>
    </location>
</feature>
<dbReference type="PRINTS" id="PR00598">
    <property type="entry name" value="HTHMARR"/>
</dbReference>
<evidence type="ECO:0000256" key="2">
    <source>
        <dbReference type="ARBA" id="ARBA00023125"/>
    </source>
</evidence>
<evidence type="ECO:0000313" key="5">
    <source>
        <dbReference type="EMBL" id="RHW32309.1"/>
    </source>
</evidence>
<dbReference type="AlphaFoldDB" id="A0A417YHI5"/>
<protein>
    <submittedName>
        <fullName evidence="5">MarR family transcriptional regulator</fullName>
    </submittedName>
</protein>
<dbReference type="PANTHER" id="PTHR42756:SF1">
    <property type="entry name" value="TRANSCRIPTIONAL REPRESSOR OF EMRAB OPERON"/>
    <property type="match status" value="1"/>
</dbReference>
<evidence type="ECO:0000256" key="3">
    <source>
        <dbReference type="ARBA" id="ARBA00023163"/>
    </source>
</evidence>
<organism evidence="5 6">
    <name type="scientific">Oceanobacillus profundus</name>
    <dbReference type="NCBI Taxonomy" id="372463"/>
    <lineage>
        <taxon>Bacteria</taxon>
        <taxon>Bacillati</taxon>
        <taxon>Bacillota</taxon>
        <taxon>Bacilli</taxon>
        <taxon>Bacillales</taxon>
        <taxon>Bacillaceae</taxon>
        <taxon>Oceanobacillus</taxon>
    </lineage>
</organism>
<dbReference type="SUPFAM" id="SSF46785">
    <property type="entry name" value="Winged helix' DNA-binding domain"/>
    <property type="match status" value="1"/>
</dbReference>
<proteinExistence type="predicted"/>
<dbReference type="InterPro" id="IPR023187">
    <property type="entry name" value="Tscrpt_reg_MarR-type_CS"/>
</dbReference>
<name>A0A417YHI5_9BACI</name>
<keyword evidence="2" id="KW-0238">DNA-binding</keyword>
<dbReference type="PROSITE" id="PS01117">
    <property type="entry name" value="HTH_MARR_1"/>
    <property type="match status" value="1"/>
</dbReference>
<dbReference type="PROSITE" id="PS50995">
    <property type="entry name" value="HTH_MARR_2"/>
    <property type="match status" value="1"/>
</dbReference>
<dbReference type="Pfam" id="PF01047">
    <property type="entry name" value="MarR"/>
    <property type="match status" value="1"/>
</dbReference>
<evidence type="ECO:0000259" key="4">
    <source>
        <dbReference type="PROSITE" id="PS50995"/>
    </source>
</evidence>
<accession>A0A417YHI5</accession>
<comment type="caution">
    <text evidence="5">The sequence shown here is derived from an EMBL/GenBank/DDBJ whole genome shotgun (WGS) entry which is preliminary data.</text>
</comment>
<reference evidence="5 6" key="1">
    <citation type="journal article" date="2007" name="Int. J. Syst. Evol. Microbiol.">
        <title>Oceanobacillus profundus sp. nov., isolated from a deep-sea sediment core.</title>
        <authorList>
            <person name="Kim Y.G."/>
            <person name="Choi D.H."/>
            <person name="Hyun S."/>
            <person name="Cho B.C."/>
        </authorList>
    </citation>
    <scope>NUCLEOTIDE SEQUENCE [LARGE SCALE GENOMIC DNA]</scope>
    <source>
        <strain evidence="5 6">DSM 18246</strain>
    </source>
</reference>
<dbReference type="Proteomes" id="UP000285456">
    <property type="component" value="Unassembled WGS sequence"/>
</dbReference>
<dbReference type="InterPro" id="IPR036390">
    <property type="entry name" value="WH_DNA-bd_sf"/>
</dbReference>
<dbReference type="PANTHER" id="PTHR42756">
    <property type="entry name" value="TRANSCRIPTIONAL REGULATOR, MARR"/>
    <property type="match status" value="1"/>
</dbReference>
<gene>
    <name evidence="5" type="ORF">D1B32_11145</name>
</gene>
<keyword evidence="1" id="KW-0805">Transcription regulation</keyword>
<keyword evidence="6" id="KW-1185">Reference proteome</keyword>
<evidence type="ECO:0000313" key="6">
    <source>
        <dbReference type="Proteomes" id="UP000285456"/>
    </source>
</evidence>
<dbReference type="InterPro" id="IPR036388">
    <property type="entry name" value="WH-like_DNA-bd_sf"/>
</dbReference>
<keyword evidence="3" id="KW-0804">Transcription</keyword>
<dbReference type="OrthoDB" id="9806864at2"/>
<evidence type="ECO:0000256" key="1">
    <source>
        <dbReference type="ARBA" id="ARBA00023015"/>
    </source>
</evidence>
<dbReference type="InterPro" id="IPR000835">
    <property type="entry name" value="HTH_MarR-typ"/>
</dbReference>
<dbReference type="GO" id="GO:0003677">
    <property type="term" value="F:DNA binding"/>
    <property type="evidence" value="ECO:0007669"/>
    <property type="project" value="UniProtKB-KW"/>
</dbReference>
<sequence>MPENNIEVIMREMLEIQKRSRRFADLLCEGESLSQNQLVLLIEMKINNGMKATQIADFFGVTPGAVTSMCDKLEKLGLIQRVRESEDRRVVKMILTETGEAKVHELFLKFPQEKLKEIEQVLLEVNKLMSTVF</sequence>
<dbReference type="EMBL" id="QWEH01000006">
    <property type="protein sequence ID" value="RHW32309.1"/>
    <property type="molecule type" value="Genomic_DNA"/>
</dbReference>
<dbReference type="SMART" id="SM00347">
    <property type="entry name" value="HTH_MARR"/>
    <property type="match status" value="1"/>
</dbReference>
<dbReference type="GO" id="GO:0003700">
    <property type="term" value="F:DNA-binding transcription factor activity"/>
    <property type="evidence" value="ECO:0007669"/>
    <property type="project" value="InterPro"/>
</dbReference>
<dbReference type="Gene3D" id="1.10.10.10">
    <property type="entry name" value="Winged helix-like DNA-binding domain superfamily/Winged helix DNA-binding domain"/>
    <property type="match status" value="1"/>
</dbReference>